<evidence type="ECO:0000313" key="3">
    <source>
        <dbReference type="Proteomes" id="UP000186607"/>
    </source>
</evidence>
<comment type="caution">
    <text evidence="2">The sequence shown here is derived from an EMBL/GenBank/DDBJ whole genome shotgun (WGS) entry which is preliminary data.</text>
</comment>
<proteinExistence type="predicted"/>
<accession>A0A1U7P4X8</accession>
<gene>
    <name evidence="2" type="ORF">BOO71_0000658</name>
</gene>
<organism evidence="2 3">
    <name type="scientific">Deinococcus marmoris</name>
    <dbReference type="NCBI Taxonomy" id="249408"/>
    <lineage>
        <taxon>Bacteria</taxon>
        <taxon>Thermotogati</taxon>
        <taxon>Deinococcota</taxon>
        <taxon>Deinococci</taxon>
        <taxon>Deinococcales</taxon>
        <taxon>Deinococcaceae</taxon>
        <taxon>Deinococcus</taxon>
    </lineage>
</organism>
<reference evidence="2 3" key="1">
    <citation type="submission" date="2017-01" db="EMBL/GenBank/DDBJ databases">
        <title>Genome Analysis of Deinococcus marmoris KOPRI26562.</title>
        <authorList>
            <person name="Kim J.H."/>
            <person name="Oh H.-M."/>
        </authorList>
    </citation>
    <scope>NUCLEOTIDE SEQUENCE [LARGE SCALE GENOMIC DNA]</scope>
    <source>
        <strain evidence="2 3">KOPRI26562</strain>
    </source>
</reference>
<sequence length="69" mass="7278">MHLDGCNDLQNARSSDAAFGGEPVFPGFCKPDLVPSSASASYPGVLTVGSAKQDEDTKAVGTWHWPERA</sequence>
<keyword evidence="3" id="KW-1185">Reference proteome</keyword>
<feature type="region of interest" description="Disordered" evidence="1">
    <location>
        <begin position="50"/>
        <end position="69"/>
    </location>
</feature>
<evidence type="ECO:0000256" key="1">
    <source>
        <dbReference type="SAM" id="MobiDB-lite"/>
    </source>
</evidence>
<dbReference type="EMBL" id="MSTI01000007">
    <property type="protein sequence ID" value="OLV20210.1"/>
    <property type="molecule type" value="Genomic_DNA"/>
</dbReference>
<name>A0A1U7P4X8_9DEIO</name>
<evidence type="ECO:0000313" key="2">
    <source>
        <dbReference type="EMBL" id="OLV20210.1"/>
    </source>
</evidence>
<dbReference type="AlphaFoldDB" id="A0A1U7P4X8"/>
<protein>
    <submittedName>
        <fullName evidence="2">Uncharacterized protein</fullName>
    </submittedName>
</protein>
<dbReference type="Proteomes" id="UP000186607">
    <property type="component" value="Unassembled WGS sequence"/>
</dbReference>